<dbReference type="Proteomes" id="UP000030649">
    <property type="component" value="Unassembled WGS sequence"/>
</dbReference>
<name>U1PEW8_9EURY</name>
<protein>
    <submittedName>
        <fullName evidence="1">Uncharacterized protein</fullName>
    </submittedName>
</protein>
<organism evidence="1 2">
    <name type="scientific">Haloquadratum walsbyi J07HQW1</name>
    <dbReference type="NCBI Taxonomy" id="1238424"/>
    <lineage>
        <taxon>Archaea</taxon>
        <taxon>Methanobacteriati</taxon>
        <taxon>Methanobacteriota</taxon>
        <taxon>Stenosarchaea group</taxon>
        <taxon>Halobacteria</taxon>
        <taxon>Halobacteriales</taxon>
        <taxon>Haloferacaceae</taxon>
        <taxon>Haloquadratum</taxon>
    </lineage>
</organism>
<dbReference type="STRING" id="1238424.J07HQW1_02207"/>
<dbReference type="HOGENOM" id="CLU_2044372_0_0_2"/>
<evidence type="ECO:0000313" key="1">
    <source>
        <dbReference type="EMBL" id="ERG92172.1"/>
    </source>
</evidence>
<evidence type="ECO:0000313" key="2">
    <source>
        <dbReference type="Proteomes" id="UP000030649"/>
    </source>
</evidence>
<reference evidence="1 2" key="1">
    <citation type="journal article" date="2013" name="PLoS ONE">
        <title>Assembly-driven community genomics of a hypersaline microbial ecosystem.</title>
        <authorList>
            <person name="Podell S."/>
            <person name="Ugalde J.A."/>
            <person name="Narasingarao P."/>
            <person name="Banfield J.F."/>
            <person name="Heidelberg K.B."/>
            <person name="Allen E.E."/>
        </authorList>
    </citation>
    <scope>NUCLEOTIDE SEQUENCE [LARGE SCALE GENOMIC DNA]</scope>
    <source>
        <strain evidence="2">J07HQW1</strain>
    </source>
</reference>
<proteinExistence type="predicted"/>
<accession>U1PEW8</accession>
<dbReference type="EMBL" id="KE356560">
    <property type="protein sequence ID" value="ERG92172.1"/>
    <property type="molecule type" value="Genomic_DNA"/>
</dbReference>
<dbReference type="AlphaFoldDB" id="U1PEW8"/>
<sequence length="120" mass="14136">MQPEWEDAHEQLIDRGFFKSESRDENVYTAGQRCRWGPTERFFEVVKHLFADWEQLYPEWIPDEHTRPPMFRDGTELLEHRNGVLTAKELFGSLERVVNGRYIPTRQPPSAPRSPPLGAR</sequence>
<gene>
    <name evidence="1" type="ORF">J07HQW1_02207</name>
</gene>